<dbReference type="RefSeq" id="WP_301245373.1">
    <property type="nucleotide sequence ID" value="NZ_JAROCC010000016.1"/>
</dbReference>
<evidence type="ECO:0000313" key="2">
    <source>
        <dbReference type="EMBL" id="MDN4608930.1"/>
    </source>
</evidence>
<dbReference type="Gene3D" id="3.90.1300.10">
    <property type="entry name" value="Amidase signature (AS) domain"/>
    <property type="match status" value="1"/>
</dbReference>
<dbReference type="InterPro" id="IPR036928">
    <property type="entry name" value="AS_sf"/>
</dbReference>
<sequence length="412" mass="44704">MVSTNMLNNARLTVSDQPPYDALQSFVRDNHIAMKGSGKGNLEGLVFGVKDVFKILGSTYSNGHPEWLRTNGPDDFTSSIVTKTLSAGADLVGKTICDELCYSISGENWNYGSPINPHDPRRFTGGSSSGTGAATAGGLVDFAYGSDCLGSVRVPASYNGVLGIRPTYGRVANDGEAPYCESMDVLGYVAGNSDIFRRVSKEVLGNDSKKVTFNRLLIADDCFDTINKDVVEALQPAVNHLKQHFEVVENIKVSPNGLEEWTEIFRIIQGYEVWESYGGWVRKYRPNLSSGPKERLEWASTITMSEYTEALNKRQAVIERVKDILPEGTLLCLPTAASVAPLRSSSLDEINATRAQSSKLLCISPLSGTPQITLPLVKQHEVPLGISLIGAHGCDLQLAEFAADVVDSYSKV</sequence>
<dbReference type="PANTHER" id="PTHR46310:SF7">
    <property type="entry name" value="AMIDASE 1"/>
    <property type="match status" value="1"/>
</dbReference>
<dbReference type="EMBL" id="JAROCC010000016">
    <property type="protein sequence ID" value="MDN4608930.1"/>
    <property type="molecule type" value="Genomic_DNA"/>
</dbReference>
<evidence type="ECO:0000259" key="1">
    <source>
        <dbReference type="Pfam" id="PF01425"/>
    </source>
</evidence>
<dbReference type="NCBIfam" id="NF006169">
    <property type="entry name" value="PRK08310.1"/>
    <property type="match status" value="1"/>
</dbReference>
<dbReference type="InterPro" id="IPR023631">
    <property type="entry name" value="Amidase_dom"/>
</dbReference>
<dbReference type="Pfam" id="PF01425">
    <property type="entry name" value="Amidase"/>
    <property type="match status" value="1"/>
</dbReference>
<dbReference type="GO" id="GO:0004040">
    <property type="term" value="F:amidase activity"/>
    <property type="evidence" value="ECO:0007669"/>
    <property type="project" value="UniProtKB-EC"/>
</dbReference>
<keyword evidence="3" id="KW-1185">Reference proteome</keyword>
<evidence type="ECO:0000313" key="3">
    <source>
        <dbReference type="Proteomes" id="UP001175097"/>
    </source>
</evidence>
<dbReference type="EC" id="3.5.1.4" evidence="2"/>
<name>A0ABT8JUT6_9BACL</name>
<reference evidence="2" key="1">
    <citation type="submission" date="2023-03" db="EMBL/GenBank/DDBJ databases">
        <title>MT1 and MT2 Draft Genomes of Novel Species.</title>
        <authorList>
            <person name="Venkateswaran K."/>
        </authorList>
    </citation>
    <scope>NUCLEOTIDE SEQUENCE</scope>
    <source>
        <strain evidence="2">F6_3S_P_2</strain>
    </source>
</reference>
<feature type="domain" description="Amidase" evidence="1">
    <location>
        <begin position="31"/>
        <end position="217"/>
    </location>
</feature>
<dbReference type="SUPFAM" id="SSF75304">
    <property type="entry name" value="Amidase signature (AS) enzymes"/>
    <property type="match status" value="1"/>
</dbReference>
<protein>
    <submittedName>
        <fullName evidence="2">Amidase</fullName>
        <ecNumber evidence="2">3.5.1.4</ecNumber>
    </submittedName>
</protein>
<dbReference type="Proteomes" id="UP001175097">
    <property type="component" value="Unassembled WGS sequence"/>
</dbReference>
<comment type="caution">
    <text evidence="2">The sequence shown here is derived from an EMBL/GenBank/DDBJ whole genome shotgun (WGS) entry which is preliminary data.</text>
</comment>
<keyword evidence="2" id="KW-0378">Hydrolase</keyword>
<organism evidence="2 3">
    <name type="scientific">Sporosarcina highlanderae</name>
    <dbReference type="NCBI Taxonomy" id="3035916"/>
    <lineage>
        <taxon>Bacteria</taxon>
        <taxon>Bacillati</taxon>
        <taxon>Bacillota</taxon>
        <taxon>Bacilli</taxon>
        <taxon>Bacillales</taxon>
        <taxon>Caryophanaceae</taxon>
        <taxon>Sporosarcina</taxon>
    </lineage>
</organism>
<proteinExistence type="predicted"/>
<dbReference type="PANTHER" id="PTHR46310">
    <property type="entry name" value="AMIDASE 1"/>
    <property type="match status" value="1"/>
</dbReference>
<gene>
    <name evidence="2" type="ORF">P5G49_15825</name>
</gene>
<accession>A0ABT8JUT6</accession>